<proteinExistence type="predicted"/>
<sequence length="118" mass="13269">MTTANQIYLMKKLEERYGSVGKVAGRYLAAGLSVEFMHPTRYGPIHIVVRGNNSVFAIDVFDKPGKLSIDDVKTLIEKARLIKAKPILFLYSSAAKVDDDVYKFCIENGVKIKMLKKE</sequence>
<dbReference type="AlphaFoldDB" id="A0ABD4Z9B6"/>
<evidence type="ECO:0000313" key="1">
    <source>
        <dbReference type="EMBL" id="MDK6029163.1"/>
    </source>
</evidence>
<comment type="caution">
    <text evidence="1">The sequence shown here is derived from an EMBL/GenBank/DDBJ whole genome shotgun (WGS) entry which is preliminary data.</text>
</comment>
<name>A0ABD4Z9B6_9CREN</name>
<reference evidence="1 2" key="1">
    <citation type="submission" date="2023-05" db="EMBL/GenBank/DDBJ databases">
        <title>A new hyperthermophilic archaea 'Ignisphaera cupida' sp. nov. and description of the family 'Ignisphaeraceae' fam. nov.</title>
        <authorList>
            <person name="Podosokorskaya O.A."/>
            <person name="Elcheninov A.G."/>
            <person name="Klukina A."/>
            <person name="Merkel A.Y."/>
        </authorList>
    </citation>
    <scope>NUCLEOTIDE SEQUENCE [LARGE SCALE GENOMIC DNA]</scope>
    <source>
        <strain evidence="1 2">4213-co</strain>
    </source>
</reference>
<organism evidence="1 2">
    <name type="scientific">Ignisphaera cupida</name>
    <dbReference type="NCBI Taxonomy" id="3050454"/>
    <lineage>
        <taxon>Archaea</taxon>
        <taxon>Thermoproteota</taxon>
        <taxon>Thermoprotei</taxon>
        <taxon>Desulfurococcales</taxon>
        <taxon>Desulfurococcaceae</taxon>
        <taxon>Ignisphaera</taxon>
    </lineage>
</organism>
<accession>A0ABD4Z9B6</accession>
<gene>
    <name evidence="1" type="ORF">QPL79_07285</name>
</gene>
<keyword evidence="2" id="KW-1185">Reference proteome</keyword>
<protein>
    <submittedName>
        <fullName evidence="1">Uncharacterized protein</fullName>
    </submittedName>
</protein>
<dbReference type="RefSeq" id="WP_285274147.1">
    <property type="nucleotide sequence ID" value="NZ_JASNVW010000004.1"/>
</dbReference>
<evidence type="ECO:0000313" key="2">
    <source>
        <dbReference type="Proteomes" id="UP001529235"/>
    </source>
</evidence>
<dbReference type="Proteomes" id="UP001529235">
    <property type="component" value="Unassembled WGS sequence"/>
</dbReference>
<dbReference type="EMBL" id="JASNVW010000004">
    <property type="protein sequence ID" value="MDK6029163.1"/>
    <property type="molecule type" value="Genomic_DNA"/>
</dbReference>